<feature type="domain" description="ABC transmembrane type-1" evidence="8">
    <location>
        <begin position="78"/>
        <end position="293"/>
    </location>
</feature>
<dbReference type="PANTHER" id="PTHR43227">
    <property type="entry name" value="BLL4140 PROTEIN"/>
    <property type="match status" value="1"/>
</dbReference>
<sequence length="306" mass="34329">MAKRKAGGAQSKLKRIWRDRVLYLTLLPTLLYFFVFHVIPIIGMKLAFYDYRIKGDNVFVGFTYFKKLFSTPVFFQILENTLIISAMKIFLFFPMPIIFAIMLNEFKAGPFRKSVQVISYLPHFLSWVVIAGIWFEFLSPSTGILNSVLSNLGFGKVNLLTSKGSIRWVLLASESWRSIGWDSIVYLTAIMGIDPTLYEAAKIDGANRFQIVGNIVLPALAVTMVTVLILNIGFFMNAGLDQVLNFTNAAVNSKIDIIDTYVYRIGLQNSQYSLATAANLFKGVIGTLLIVSTHLFSKKLTGKGAW</sequence>
<comment type="similarity">
    <text evidence="7">Belongs to the binding-protein-dependent transport system permease family.</text>
</comment>
<evidence type="ECO:0000256" key="7">
    <source>
        <dbReference type="RuleBase" id="RU363032"/>
    </source>
</evidence>
<accession>A0A084JQZ8</accession>
<dbReference type="InterPro" id="IPR035906">
    <property type="entry name" value="MetI-like_sf"/>
</dbReference>
<dbReference type="GO" id="GO:0005886">
    <property type="term" value="C:plasma membrane"/>
    <property type="evidence" value="ECO:0007669"/>
    <property type="project" value="UniProtKB-SubCell"/>
</dbReference>
<keyword evidence="2 7" id="KW-0813">Transport</keyword>
<dbReference type="Pfam" id="PF00528">
    <property type="entry name" value="BPD_transp_1"/>
    <property type="match status" value="1"/>
</dbReference>
<protein>
    <submittedName>
        <fullName evidence="9">Protein lplB</fullName>
    </submittedName>
</protein>
<dbReference type="Proteomes" id="UP000028525">
    <property type="component" value="Unassembled WGS sequence"/>
</dbReference>
<evidence type="ECO:0000313" key="10">
    <source>
        <dbReference type="Proteomes" id="UP000028525"/>
    </source>
</evidence>
<organism evidence="9 10">
    <name type="scientific">Lacrimispora celerecrescens</name>
    <dbReference type="NCBI Taxonomy" id="29354"/>
    <lineage>
        <taxon>Bacteria</taxon>
        <taxon>Bacillati</taxon>
        <taxon>Bacillota</taxon>
        <taxon>Clostridia</taxon>
        <taxon>Lachnospirales</taxon>
        <taxon>Lachnospiraceae</taxon>
        <taxon>Lacrimispora</taxon>
    </lineage>
</organism>
<feature type="transmembrane region" description="Helical" evidence="7">
    <location>
        <begin position="115"/>
        <end position="135"/>
    </location>
</feature>
<keyword evidence="6 7" id="KW-0472">Membrane</keyword>
<name>A0A084JQZ8_9FIRM</name>
<dbReference type="SUPFAM" id="SSF161098">
    <property type="entry name" value="MetI-like"/>
    <property type="match status" value="1"/>
</dbReference>
<dbReference type="Gene3D" id="1.10.3720.10">
    <property type="entry name" value="MetI-like"/>
    <property type="match status" value="1"/>
</dbReference>
<dbReference type="PROSITE" id="PS50928">
    <property type="entry name" value="ABC_TM1"/>
    <property type="match status" value="1"/>
</dbReference>
<keyword evidence="5 7" id="KW-1133">Transmembrane helix</keyword>
<comment type="caution">
    <text evidence="9">The sequence shown here is derived from an EMBL/GenBank/DDBJ whole genome shotgun (WGS) entry which is preliminary data.</text>
</comment>
<dbReference type="OrthoDB" id="2637002at2"/>
<gene>
    <name evidence="9" type="ORF">IO98_03670</name>
</gene>
<evidence type="ECO:0000256" key="4">
    <source>
        <dbReference type="ARBA" id="ARBA00022692"/>
    </source>
</evidence>
<reference evidence="9 10" key="1">
    <citation type="submission" date="2014-07" db="EMBL/GenBank/DDBJ databases">
        <title>Draft genome of Clostridium celerecrescens 152B isolated from sediments associated with methane hydrate from Krishna Godavari basin.</title>
        <authorList>
            <person name="Honkalas V.S."/>
            <person name="Dabir A.P."/>
            <person name="Arora P."/>
            <person name="Dhakephalkar P.K."/>
        </authorList>
    </citation>
    <scope>NUCLEOTIDE SEQUENCE [LARGE SCALE GENOMIC DNA]</scope>
    <source>
        <strain evidence="9 10">152B</strain>
    </source>
</reference>
<keyword evidence="10" id="KW-1185">Reference proteome</keyword>
<keyword evidence="3" id="KW-1003">Cell membrane</keyword>
<keyword evidence="4 7" id="KW-0812">Transmembrane</keyword>
<evidence type="ECO:0000256" key="3">
    <source>
        <dbReference type="ARBA" id="ARBA00022475"/>
    </source>
</evidence>
<dbReference type="InterPro" id="IPR050809">
    <property type="entry name" value="UgpAE/MalFG_permease"/>
</dbReference>
<evidence type="ECO:0000313" key="9">
    <source>
        <dbReference type="EMBL" id="KEZ91382.1"/>
    </source>
</evidence>
<feature type="transmembrane region" description="Helical" evidence="7">
    <location>
        <begin position="211"/>
        <end position="236"/>
    </location>
</feature>
<dbReference type="InterPro" id="IPR000515">
    <property type="entry name" value="MetI-like"/>
</dbReference>
<proteinExistence type="inferred from homology"/>
<evidence type="ECO:0000256" key="2">
    <source>
        <dbReference type="ARBA" id="ARBA00022448"/>
    </source>
</evidence>
<comment type="subcellular location">
    <subcellularLocation>
        <location evidence="1 7">Cell membrane</location>
        <topology evidence="1 7">Multi-pass membrane protein</topology>
    </subcellularLocation>
</comment>
<feature type="transmembrane region" description="Helical" evidence="7">
    <location>
        <begin position="82"/>
        <end position="103"/>
    </location>
</feature>
<feature type="transmembrane region" description="Helical" evidence="7">
    <location>
        <begin position="272"/>
        <end position="296"/>
    </location>
</feature>
<dbReference type="RefSeq" id="WP_038277971.1">
    <property type="nucleotide sequence ID" value="NZ_JPME01000005.1"/>
</dbReference>
<dbReference type="EMBL" id="JPME01000005">
    <property type="protein sequence ID" value="KEZ91382.1"/>
    <property type="molecule type" value="Genomic_DNA"/>
</dbReference>
<evidence type="ECO:0000259" key="8">
    <source>
        <dbReference type="PROSITE" id="PS50928"/>
    </source>
</evidence>
<evidence type="ECO:0000256" key="5">
    <source>
        <dbReference type="ARBA" id="ARBA00022989"/>
    </source>
</evidence>
<feature type="transmembrane region" description="Helical" evidence="7">
    <location>
        <begin position="179"/>
        <end position="199"/>
    </location>
</feature>
<feature type="transmembrane region" description="Helical" evidence="7">
    <location>
        <begin position="21"/>
        <end position="42"/>
    </location>
</feature>
<dbReference type="CDD" id="cd06261">
    <property type="entry name" value="TM_PBP2"/>
    <property type="match status" value="1"/>
</dbReference>
<evidence type="ECO:0000256" key="1">
    <source>
        <dbReference type="ARBA" id="ARBA00004651"/>
    </source>
</evidence>
<dbReference type="STRING" id="29354.IO98_03670"/>
<dbReference type="PANTHER" id="PTHR43227:SF11">
    <property type="entry name" value="BLL4140 PROTEIN"/>
    <property type="match status" value="1"/>
</dbReference>
<evidence type="ECO:0000256" key="6">
    <source>
        <dbReference type="ARBA" id="ARBA00023136"/>
    </source>
</evidence>
<dbReference type="GO" id="GO:0055085">
    <property type="term" value="P:transmembrane transport"/>
    <property type="evidence" value="ECO:0007669"/>
    <property type="project" value="InterPro"/>
</dbReference>
<dbReference type="AlphaFoldDB" id="A0A084JQZ8"/>